<dbReference type="AlphaFoldDB" id="A0AAW1QD31"/>
<reference evidence="2 3" key="1">
    <citation type="journal article" date="2024" name="Nat. Commun.">
        <title>Phylogenomics reveals the evolutionary origins of lichenization in chlorophyte algae.</title>
        <authorList>
            <person name="Puginier C."/>
            <person name="Libourel C."/>
            <person name="Otte J."/>
            <person name="Skaloud P."/>
            <person name="Haon M."/>
            <person name="Grisel S."/>
            <person name="Petersen M."/>
            <person name="Berrin J.G."/>
            <person name="Delaux P.M."/>
            <person name="Dal Grande F."/>
            <person name="Keller J."/>
        </authorList>
    </citation>
    <scope>NUCLEOTIDE SEQUENCE [LARGE SCALE GENOMIC DNA]</scope>
    <source>
        <strain evidence="2 3">SAG 2145</strain>
    </source>
</reference>
<feature type="compositionally biased region" description="Low complexity" evidence="1">
    <location>
        <begin position="49"/>
        <end position="61"/>
    </location>
</feature>
<name>A0AAW1QD31_9CHLO</name>
<feature type="compositionally biased region" description="Basic and acidic residues" evidence="1">
    <location>
        <begin position="67"/>
        <end position="76"/>
    </location>
</feature>
<organism evidence="2 3">
    <name type="scientific">Apatococcus lobatus</name>
    <dbReference type="NCBI Taxonomy" id="904363"/>
    <lineage>
        <taxon>Eukaryota</taxon>
        <taxon>Viridiplantae</taxon>
        <taxon>Chlorophyta</taxon>
        <taxon>core chlorophytes</taxon>
        <taxon>Trebouxiophyceae</taxon>
        <taxon>Chlorellales</taxon>
        <taxon>Chlorellaceae</taxon>
        <taxon>Apatococcus</taxon>
    </lineage>
</organism>
<feature type="compositionally biased region" description="Basic and acidic residues" evidence="1">
    <location>
        <begin position="92"/>
        <end position="103"/>
    </location>
</feature>
<proteinExistence type="predicted"/>
<gene>
    <name evidence="2" type="ORF">WJX74_003240</name>
</gene>
<protein>
    <submittedName>
        <fullName evidence="2">Uncharacterized protein</fullName>
    </submittedName>
</protein>
<evidence type="ECO:0000256" key="1">
    <source>
        <dbReference type="SAM" id="MobiDB-lite"/>
    </source>
</evidence>
<sequence length="170" mass="19170">MQALSLRSSRWWQLLMRGLRQQLQDETSETSMLMAATTIVSCYCGFKNRASSPESSAASREVLQRSSRSEENDRWQSLEPSLGSKTHNSVSESKHEEATEERTRRRGNHVNVGSKVHTLKVLGCCLHGRLACLYHCHRLVQHSVALDRNFATGFCCHMHGVSLPPLCCLE</sequence>
<feature type="region of interest" description="Disordered" evidence="1">
    <location>
        <begin position="49"/>
        <end position="110"/>
    </location>
</feature>
<evidence type="ECO:0000313" key="3">
    <source>
        <dbReference type="Proteomes" id="UP001438707"/>
    </source>
</evidence>
<comment type="caution">
    <text evidence="2">The sequence shown here is derived from an EMBL/GenBank/DDBJ whole genome shotgun (WGS) entry which is preliminary data.</text>
</comment>
<dbReference type="Proteomes" id="UP001438707">
    <property type="component" value="Unassembled WGS sequence"/>
</dbReference>
<keyword evidence="3" id="KW-1185">Reference proteome</keyword>
<accession>A0AAW1QD31</accession>
<evidence type="ECO:0000313" key="2">
    <source>
        <dbReference type="EMBL" id="KAK9819301.1"/>
    </source>
</evidence>
<dbReference type="EMBL" id="JALJOS010000048">
    <property type="protein sequence ID" value="KAK9819301.1"/>
    <property type="molecule type" value="Genomic_DNA"/>
</dbReference>